<feature type="transmembrane region" description="Helical" evidence="8">
    <location>
        <begin position="33"/>
        <end position="51"/>
    </location>
</feature>
<sequence>MKGYLFLLVAILGEVLGTNLLKTTDGFTKLMPTIYTIMAYVISFYFLSLSFKTIPIAVAYAIWGAIGIILITLFSVIVWKEPLNLMTVVGLVLIISGTIIVNIYGTGH</sequence>
<feature type="transmembrane region" description="Helical" evidence="8">
    <location>
        <begin position="58"/>
        <end position="79"/>
    </location>
</feature>
<keyword evidence="6 8" id="KW-0472">Membrane</keyword>
<dbReference type="Gene3D" id="1.10.3730.20">
    <property type="match status" value="1"/>
</dbReference>
<name>A0A6G8ATZ1_9ENTE</name>
<accession>A0A6G8ATZ1</accession>
<dbReference type="Proteomes" id="UP000501747">
    <property type="component" value="Chromosome"/>
</dbReference>
<evidence type="ECO:0000256" key="1">
    <source>
        <dbReference type="ARBA" id="ARBA00004651"/>
    </source>
</evidence>
<comment type="subcellular location">
    <subcellularLocation>
        <location evidence="1 7">Cell membrane</location>
        <topology evidence="1 7">Multi-pass membrane protein</topology>
    </subcellularLocation>
</comment>
<evidence type="ECO:0000256" key="4">
    <source>
        <dbReference type="ARBA" id="ARBA00022692"/>
    </source>
</evidence>
<dbReference type="InterPro" id="IPR037185">
    <property type="entry name" value="EmrE-like"/>
</dbReference>
<evidence type="ECO:0000256" key="6">
    <source>
        <dbReference type="ARBA" id="ARBA00023136"/>
    </source>
</evidence>
<keyword evidence="5 8" id="KW-1133">Transmembrane helix</keyword>
<keyword evidence="10" id="KW-1185">Reference proteome</keyword>
<proteinExistence type="inferred from homology"/>
<evidence type="ECO:0000256" key="8">
    <source>
        <dbReference type="SAM" id="Phobius"/>
    </source>
</evidence>
<dbReference type="PANTHER" id="PTHR30561">
    <property type="entry name" value="SMR FAMILY PROTON-DEPENDENT DRUG EFFLUX TRANSPORTER SUGE"/>
    <property type="match status" value="1"/>
</dbReference>
<feature type="transmembrane region" description="Helical" evidence="8">
    <location>
        <begin position="85"/>
        <end position="105"/>
    </location>
</feature>
<dbReference type="InterPro" id="IPR045324">
    <property type="entry name" value="Small_multidrug_res"/>
</dbReference>
<keyword evidence="4 7" id="KW-0812">Transmembrane</keyword>
<evidence type="ECO:0000256" key="5">
    <source>
        <dbReference type="ARBA" id="ARBA00022989"/>
    </source>
</evidence>
<evidence type="ECO:0000313" key="10">
    <source>
        <dbReference type="Proteomes" id="UP000501747"/>
    </source>
</evidence>
<evidence type="ECO:0000256" key="3">
    <source>
        <dbReference type="ARBA" id="ARBA00022475"/>
    </source>
</evidence>
<keyword evidence="3" id="KW-1003">Cell membrane</keyword>
<organism evidence="9 10">
    <name type="scientific">Vagococcus hydrophili</name>
    <dbReference type="NCBI Taxonomy" id="2714947"/>
    <lineage>
        <taxon>Bacteria</taxon>
        <taxon>Bacillati</taxon>
        <taxon>Bacillota</taxon>
        <taxon>Bacilli</taxon>
        <taxon>Lactobacillales</taxon>
        <taxon>Enterococcaceae</taxon>
        <taxon>Vagococcus</taxon>
    </lineage>
</organism>
<dbReference type="GO" id="GO:0005886">
    <property type="term" value="C:plasma membrane"/>
    <property type="evidence" value="ECO:0007669"/>
    <property type="project" value="UniProtKB-SubCell"/>
</dbReference>
<dbReference type="GO" id="GO:0022857">
    <property type="term" value="F:transmembrane transporter activity"/>
    <property type="evidence" value="ECO:0007669"/>
    <property type="project" value="InterPro"/>
</dbReference>
<dbReference type="RefSeq" id="WP_166034611.1">
    <property type="nucleotide sequence ID" value="NZ_CP049887.1"/>
</dbReference>
<dbReference type="InterPro" id="IPR000390">
    <property type="entry name" value="Small_drug/metabolite_transptr"/>
</dbReference>
<evidence type="ECO:0000313" key="9">
    <source>
        <dbReference type="EMBL" id="QIL48466.1"/>
    </source>
</evidence>
<gene>
    <name evidence="9" type="ORF">G7082_08125</name>
</gene>
<evidence type="ECO:0000256" key="7">
    <source>
        <dbReference type="RuleBase" id="RU003942"/>
    </source>
</evidence>
<dbReference type="KEGG" id="vhy:G7082_08125"/>
<dbReference type="AlphaFoldDB" id="A0A6G8ATZ1"/>
<dbReference type="Pfam" id="PF00893">
    <property type="entry name" value="Multi_Drug_Res"/>
    <property type="match status" value="1"/>
</dbReference>
<comment type="similarity">
    <text evidence="7">Belongs to the drug/metabolite transporter (DMT) superfamily. Small multidrug resistance (SMR) (TC 2.A.7.1) family.</text>
</comment>
<evidence type="ECO:0000256" key="2">
    <source>
        <dbReference type="ARBA" id="ARBA00022448"/>
    </source>
</evidence>
<dbReference type="SUPFAM" id="SSF103481">
    <property type="entry name" value="Multidrug resistance efflux transporter EmrE"/>
    <property type="match status" value="1"/>
</dbReference>
<keyword evidence="2" id="KW-0813">Transport</keyword>
<dbReference type="PANTHER" id="PTHR30561:SF1">
    <property type="entry name" value="MULTIDRUG TRANSPORTER EMRE"/>
    <property type="match status" value="1"/>
</dbReference>
<reference evidence="9 10" key="1">
    <citation type="submission" date="2020-03" db="EMBL/GenBank/DDBJ databases">
        <title>Vagococcus sp. nov., isolated from beetles.</title>
        <authorList>
            <person name="Hyun D.-W."/>
            <person name="Bae J.-W."/>
        </authorList>
    </citation>
    <scope>NUCLEOTIDE SEQUENCE [LARGE SCALE GENOMIC DNA]</scope>
    <source>
        <strain evidence="9 10">HDW17B</strain>
    </source>
</reference>
<protein>
    <submittedName>
        <fullName evidence="9">Multidrug efflux SMR transporter</fullName>
    </submittedName>
</protein>
<dbReference type="EMBL" id="CP049887">
    <property type="protein sequence ID" value="QIL48466.1"/>
    <property type="molecule type" value="Genomic_DNA"/>
</dbReference>
<dbReference type="FunFam" id="1.10.3730.20:FF:000001">
    <property type="entry name" value="Quaternary ammonium compound resistance transporter SugE"/>
    <property type="match status" value="1"/>
</dbReference>